<keyword evidence="2 4" id="KW-0268">Exocytosis</keyword>
<feature type="region of interest" description="Disordered" evidence="5">
    <location>
        <begin position="1"/>
        <end position="45"/>
    </location>
</feature>
<evidence type="ECO:0000259" key="6">
    <source>
        <dbReference type="Pfam" id="PF04048"/>
    </source>
</evidence>
<protein>
    <recommendedName>
        <fullName evidence="4">Exocyst complex component Sec8</fullName>
    </recommendedName>
</protein>
<dbReference type="GO" id="GO:0006612">
    <property type="term" value="P:protein targeting to membrane"/>
    <property type="evidence" value="ECO:0007669"/>
    <property type="project" value="UniProtKB-UniRule"/>
</dbReference>
<evidence type="ECO:0000313" key="8">
    <source>
        <dbReference type="EMBL" id="WFD40365.1"/>
    </source>
</evidence>
<dbReference type="GO" id="GO:0006893">
    <property type="term" value="P:Golgi to plasma membrane transport"/>
    <property type="evidence" value="ECO:0007669"/>
    <property type="project" value="TreeGrafter"/>
</dbReference>
<name>A0AAF0JBL3_9BASI</name>
<dbReference type="GeneID" id="85227002"/>
<comment type="similarity">
    <text evidence="4">Belongs to the SEC8 family.</text>
</comment>
<evidence type="ECO:0000256" key="5">
    <source>
        <dbReference type="SAM" id="MobiDB-lite"/>
    </source>
</evidence>
<dbReference type="GO" id="GO:0015031">
    <property type="term" value="P:protein transport"/>
    <property type="evidence" value="ECO:0007669"/>
    <property type="project" value="UniProtKB-KW"/>
</dbReference>
<dbReference type="InterPro" id="IPR039682">
    <property type="entry name" value="Sec8/EXOC4"/>
</dbReference>
<dbReference type="Pfam" id="PF04048">
    <property type="entry name" value="Sec8_N"/>
    <property type="match status" value="1"/>
</dbReference>
<dbReference type="PANTHER" id="PTHR14146">
    <property type="entry name" value="EXOCYST COMPLEX COMPONENT 4"/>
    <property type="match status" value="1"/>
</dbReference>
<comment type="function">
    <text evidence="4">Component of the exocyst complex involved in the docking of exocytic vesicles with fusion sites on the plasma membrane.</text>
</comment>
<evidence type="ECO:0000259" key="7">
    <source>
        <dbReference type="Pfam" id="PF20652"/>
    </source>
</evidence>
<dbReference type="GO" id="GO:0000145">
    <property type="term" value="C:exocyst"/>
    <property type="evidence" value="ECO:0007669"/>
    <property type="project" value="UniProtKB-UniRule"/>
</dbReference>
<keyword evidence="1 4" id="KW-0813">Transport</keyword>
<dbReference type="EMBL" id="CP119963">
    <property type="protein sequence ID" value="WFD40365.1"/>
    <property type="molecule type" value="Genomic_DNA"/>
</dbReference>
<keyword evidence="8" id="KW-0378">Hydrolase</keyword>
<proteinExistence type="inferred from homology"/>
<organism evidence="8 9">
    <name type="scientific">Malassezia japonica</name>
    <dbReference type="NCBI Taxonomy" id="223818"/>
    <lineage>
        <taxon>Eukaryota</taxon>
        <taxon>Fungi</taxon>
        <taxon>Dikarya</taxon>
        <taxon>Basidiomycota</taxon>
        <taxon>Ustilaginomycotina</taxon>
        <taxon>Malasseziomycetes</taxon>
        <taxon>Malasseziales</taxon>
        <taxon>Malasseziaceae</taxon>
        <taxon>Malassezia</taxon>
    </lineage>
</organism>
<sequence>MLKRTTGSKRRPQIRHENTQLGTGAGVTEGPIAVPGHNAFHAGGANTAPQPAAYAQGHSEAYAQVPQAAYAPAPAEVPQGGRPSIDYTASARPSVDYHASARPSVDQHASARPSVDGYNTPAWPPTEGYNAMARPSVDGYNTLARPSVDTYAPNDVYAQYAVTPRGSVGDTHSAYAAQARAAVPERPALTPYEEALRATEPVPEPEPEPVPEPKTEPAAPMLGVRDRLRPAPSMSRASPQPAALAPPADALEVGSLTKERQPAALDAVLSALVAAGRKRQTARILRGDSDPDEKSGTSQVMVPQASRVINDYVSPSDDPKFRALNAVLRKLKAEWSFLMDDGFNPLALVLSLLPNGGLRERLVDFTSLNSLIEGTLQGTLDDHYESFAMAITVNHGMIQSLGEAQDHVSGTRAKLQNARDALGARRADLVQMWQRIQSVKEAMRVLALIEQLRNVPDELETLMSEKQFLQATQLLMRSLRMIQREELVEVGATADLRTYLRSQEHSLLEILIEELHNHLYLKSYYCDARWKSYVQGQDALPDVLFGADYAPEVDGGARPTKLARFMHLLRGRVVYDAPEADTHLDRDLDLSADADHELETQAEHAVDEKTAQNPEKDSFLYLEMLLESLARLGKIGYALEMIGQRLPFEVHQLVDATIDEVDRRHDPHRHTMAGAARSESVFFAPSALTASFMEDGVRKSFSLLSAAQLAEKSKTNQHELSALQRDMDTMRDFFWTLFSKLDAMLQGHRVVQDVAGAIFSRADVKDAAAADRASAELGTTALARVWQAVEYEVRALLHDYLSEDTQAVSSASVSAPSLNELLRTKGYERDKSHTLFRMADLRKQQNAVRRSEDKVDTALRTFVPGLVVQDAGPANATYLVNTSTSTRPDEYTGAGHRLLVRPLTFTVSVLFQPTLAFISRVPHVLPEDAAGASARGFGGFLREFVQHMFLPMLEEKVQTLLSTATNVPEAFAAEPAKRTHAARPIVKSVGQVIALVDSLYTMLQVAPFHRASYSRLILMVFVEYYERCNERFKQLVSEDADATHSGGPYVLAATWTQRKELYLCLTEALTADPSSTRALDIRYAESQIERRYAAAAPVQRADLVTSRKRILALGHLQYSIQFILQHMAHLRATDADDERSERALAENELPLPLSAALASRFDEIPRLFRLLGHVVLMTLRVELRLKTLYYLRLAITEGAYIVDAGSLEPDSHVVDLNTELSAYNDMLKETILPEHQRFVLDGLDILMDAVMIDGVRHLRAINRHGVTKMIRNILSLQQNLKNIVAAPQRVDLERSKKFWEMLSREPEQWLAMVRRTKAQHTFEEYKAALDLCLGIDNARKGERPVSGVPLPRIAHAGTSSERDVTQQRYNELLIELHEGVGATM</sequence>
<dbReference type="InterPro" id="IPR007191">
    <property type="entry name" value="Sec8_exocyst_N"/>
</dbReference>
<feature type="region of interest" description="Disordered" evidence="5">
    <location>
        <begin position="197"/>
        <end position="223"/>
    </location>
</feature>
<keyword evidence="8" id="KW-0031">Aminopeptidase</keyword>
<feature type="domain" description="Exocyst complex component Sec8 middle helical bundle" evidence="7">
    <location>
        <begin position="613"/>
        <end position="915"/>
    </location>
</feature>
<keyword evidence="8" id="KW-0645">Protease</keyword>
<feature type="domain" description="Exocyst complex component Sec8 N-terminal" evidence="6">
    <location>
        <begin position="324"/>
        <end position="461"/>
    </location>
</feature>
<reference evidence="8" key="1">
    <citation type="submission" date="2023-03" db="EMBL/GenBank/DDBJ databases">
        <title>Mating type loci evolution in Malassezia.</title>
        <authorList>
            <person name="Coelho M.A."/>
        </authorList>
    </citation>
    <scope>NUCLEOTIDE SEQUENCE</scope>
    <source>
        <strain evidence="8">CBS 9431</strain>
    </source>
</reference>
<evidence type="ECO:0000256" key="4">
    <source>
        <dbReference type="RuleBase" id="RU367079"/>
    </source>
</evidence>
<feature type="compositionally biased region" description="Basic residues" evidence="5">
    <location>
        <begin position="1"/>
        <end position="13"/>
    </location>
</feature>
<dbReference type="RefSeq" id="XP_060123262.1">
    <property type="nucleotide sequence ID" value="XM_060267279.1"/>
</dbReference>
<dbReference type="Pfam" id="PF20652">
    <property type="entry name" value="Sec8_C"/>
    <property type="match status" value="1"/>
</dbReference>
<gene>
    <name evidence="8" type="primary">SEC8</name>
    <name evidence="8" type="ORF">MJAP1_003351</name>
</gene>
<dbReference type="Proteomes" id="UP001217754">
    <property type="component" value="Chromosome 6"/>
</dbReference>
<dbReference type="InterPro" id="IPR048630">
    <property type="entry name" value="Sec8_M"/>
</dbReference>
<evidence type="ECO:0000313" key="9">
    <source>
        <dbReference type="Proteomes" id="UP001217754"/>
    </source>
</evidence>
<evidence type="ECO:0000256" key="2">
    <source>
        <dbReference type="ARBA" id="ARBA00022483"/>
    </source>
</evidence>
<dbReference type="GO" id="GO:0090522">
    <property type="term" value="P:vesicle tethering involved in exocytosis"/>
    <property type="evidence" value="ECO:0007669"/>
    <property type="project" value="UniProtKB-UniRule"/>
</dbReference>
<evidence type="ECO:0000256" key="1">
    <source>
        <dbReference type="ARBA" id="ARBA00022448"/>
    </source>
</evidence>
<evidence type="ECO:0000256" key="3">
    <source>
        <dbReference type="ARBA" id="ARBA00022927"/>
    </source>
</evidence>
<accession>A0AAF0JBL3</accession>
<dbReference type="PANTHER" id="PTHR14146:SF0">
    <property type="entry name" value="EXOCYST COMPLEX COMPONENT 4"/>
    <property type="match status" value="1"/>
</dbReference>
<dbReference type="GO" id="GO:0006904">
    <property type="term" value="P:vesicle docking involved in exocytosis"/>
    <property type="evidence" value="ECO:0007669"/>
    <property type="project" value="InterPro"/>
</dbReference>
<dbReference type="GO" id="GO:0004177">
    <property type="term" value="F:aminopeptidase activity"/>
    <property type="evidence" value="ECO:0007669"/>
    <property type="project" value="UniProtKB-KW"/>
</dbReference>
<keyword evidence="9" id="KW-1185">Reference proteome</keyword>
<keyword evidence="3 4" id="KW-0653">Protein transport</keyword>